<feature type="binding site" evidence="7">
    <location>
        <position position="34"/>
    </location>
    <ligand>
        <name>ATP</name>
        <dbReference type="ChEBI" id="CHEBI:30616"/>
    </ligand>
</feature>
<keyword evidence="6 7" id="KW-0067">ATP-binding</keyword>
<evidence type="ECO:0000259" key="10">
    <source>
        <dbReference type="PROSITE" id="PS51285"/>
    </source>
</evidence>
<reference evidence="11 12" key="1">
    <citation type="submission" date="2011-07" db="EMBL/GenBank/DDBJ databases">
        <authorList>
            <person name="Coyne R."/>
            <person name="Brami D."/>
            <person name="Johnson J."/>
            <person name="Hostetler J."/>
            <person name="Hannick L."/>
            <person name="Clark T."/>
            <person name="Cassidy-Hanley D."/>
            <person name="Inman J."/>
        </authorList>
    </citation>
    <scope>NUCLEOTIDE SEQUENCE [LARGE SCALE GENOMIC DNA]</scope>
    <source>
        <strain evidence="11 12">G5</strain>
    </source>
</reference>
<keyword evidence="3 11" id="KW-0808">Transferase</keyword>
<feature type="domain" description="AGC-kinase C-terminal" evidence="10">
    <location>
        <begin position="261"/>
        <end position="330"/>
    </location>
</feature>
<dbReference type="Gene3D" id="3.30.200.20">
    <property type="entry name" value="Phosphorylase Kinase, domain 1"/>
    <property type="match status" value="1"/>
</dbReference>
<evidence type="ECO:0000256" key="5">
    <source>
        <dbReference type="ARBA" id="ARBA00022777"/>
    </source>
</evidence>
<dbReference type="InterPro" id="IPR011009">
    <property type="entry name" value="Kinase-like_dom_sf"/>
</dbReference>
<gene>
    <name evidence="11" type="ORF">IMG5_122940</name>
</gene>
<evidence type="ECO:0000256" key="7">
    <source>
        <dbReference type="PROSITE-ProRule" id="PRU10141"/>
    </source>
</evidence>
<name>G0QVD3_ICHMU</name>
<dbReference type="PROSITE" id="PS51285">
    <property type="entry name" value="AGC_KINASE_CTER"/>
    <property type="match status" value="1"/>
</dbReference>
<dbReference type="PANTHER" id="PTHR24351">
    <property type="entry name" value="RIBOSOMAL PROTEIN S6 KINASE"/>
    <property type="match status" value="1"/>
</dbReference>
<accession>G0QVD3</accession>
<dbReference type="FunFam" id="1.10.510.10:FF:000008">
    <property type="entry name" value="Non-specific serine/threonine protein kinase"/>
    <property type="match status" value="1"/>
</dbReference>
<dbReference type="OMA" id="PRANGNI"/>
<evidence type="ECO:0000313" key="11">
    <source>
        <dbReference type="EMBL" id="EGR30822.1"/>
    </source>
</evidence>
<dbReference type="PROSITE" id="PS50011">
    <property type="entry name" value="PROTEIN_KINASE_DOM"/>
    <property type="match status" value="1"/>
</dbReference>
<dbReference type="STRING" id="857967.G0QVD3"/>
<keyword evidence="4 7" id="KW-0547">Nucleotide-binding</keyword>
<dbReference type="Gene3D" id="1.10.510.10">
    <property type="entry name" value="Transferase(Phosphotransferase) domain 1"/>
    <property type="match status" value="1"/>
</dbReference>
<organism evidence="11 12">
    <name type="scientific">Ichthyophthirius multifiliis</name>
    <name type="common">White spot disease agent</name>
    <name type="synonym">Ich</name>
    <dbReference type="NCBI Taxonomy" id="5932"/>
    <lineage>
        <taxon>Eukaryota</taxon>
        <taxon>Sar</taxon>
        <taxon>Alveolata</taxon>
        <taxon>Ciliophora</taxon>
        <taxon>Intramacronucleata</taxon>
        <taxon>Oligohymenophorea</taxon>
        <taxon>Hymenostomatida</taxon>
        <taxon>Ophryoglenina</taxon>
        <taxon>Ichthyophthirius</taxon>
    </lineage>
</organism>
<keyword evidence="12" id="KW-1185">Reference proteome</keyword>
<keyword evidence="2" id="KW-0597">Phosphoprotein</keyword>
<dbReference type="InterPro" id="IPR045270">
    <property type="entry name" value="STKc_AGC"/>
</dbReference>
<evidence type="ECO:0000256" key="6">
    <source>
        <dbReference type="ARBA" id="ARBA00022840"/>
    </source>
</evidence>
<dbReference type="AlphaFoldDB" id="G0QVD3"/>
<dbReference type="PROSITE" id="PS00107">
    <property type="entry name" value="PROTEIN_KINASE_ATP"/>
    <property type="match status" value="1"/>
</dbReference>
<dbReference type="InterPro" id="IPR008271">
    <property type="entry name" value="Ser/Thr_kinase_AS"/>
</dbReference>
<evidence type="ECO:0000256" key="3">
    <source>
        <dbReference type="ARBA" id="ARBA00022679"/>
    </source>
</evidence>
<evidence type="ECO:0000256" key="8">
    <source>
        <dbReference type="RuleBase" id="RU000304"/>
    </source>
</evidence>
<evidence type="ECO:0000259" key="9">
    <source>
        <dbReference type="PROSITE" id="PS50011"/>
    </source>
</evidence>
<dbReference type="RefSeq" id="XP_004032409.1">
    <property type="nucleotide sequence ID" value="XM_004032361.1"/>
</dbReference>
<dbReference type="InterPro" id="IPR000719">
    <property type="entry name" value="Prot_kinase_dom"/>
</dbReference>
<evidence type="ECO:0000256" key="4">
    <source>
        <dbReference type="ARBA" id="ARBA00022741"/>
    </source>
</evidence>
<proteinExistence type="inferred from homology"/>
<dbReference type="GeneID" id="14906938"/>
<dbReference type="SMART" id="SM00220">
    <property type="entry name" value="S_TKc"/>
    <property type="match status" value="1"/>
</dbReference>
<dbReference type="FunFam" id="3.30.200.20:FF:000042">
    <property type="entry name" value="Aurora kinase A"/>
    <property type="match status" value="1"/>
</dbReference>
<sequence>MGQGLQKKNLLGKGSFGTVYLVQMKKTKQLFAMKRLNKENITKQDQILKVIEEKNIMSNLKCFFIIQLIYAFQTPKKLYFVMEFMQGGEMFLYIRQERQFSEQKTRFYIAEIILALEYIHSKNIIYRDLKPENILINKDGHIKICDFGLSKQGIGDNETTKTVCGTPEYLAPEILRGKPHGKEVDWYSLGCIFYEFLTGYPPYYNRNKQLMFQNRLSRQIEMKPYFSKDASDIIQALLQNDPDKRLGKNGCKEIKEHIFFQDIDWDKLKNLEIQPPFVPKLKNEYDLQYISSEFKNQVIDETYYKIGITSQQQNGNTFQDFSYVNDSKIQ</sequence>
<dbReference type="InterPro" id="IPR017441">
    <property type="entry name" value="Protein_kinase_ATP_BS"/>
</dbReference>
<evidence type="ECO:0000256" key="1">
    <source>
        <dbReference type="ARBA" id="ARBA00022527"/>
    </source>
</evidence>
<feature type="domain" description="Protein kinase" evidence="9">
    <location>
        <begin position="5"/>
        <end position="260"/>
    </location>
</feature>
<dbReference type="Pfam" id="PF00069">
    <property type="entry name" value="Pkinase"/>
    <property type="match status" value="1"/>
</dbReference>
<dbReference type="OrthoDB" id="63267at2759"/>
<evidence type="ECO:0000256" key="2">
    <source>
        <dbReference type="ARBA" id="ARBA00022553"/>
    </source>
</evidence>
<dbReference type="EMBL" id="GL983940">
    <property type="protein sequence ID" value="EGR30822.1"/>
    <property type="molecule type" value="Genomic_DNA"/>
</dbReference>
<evidence type="ECO:0000313" key="12">
    <source>
        <dbReference type="Proteomes" id="UP000008983"/>
    </source>
</evidence>
<dbReference type="GO" id="GO:0005524">
    <property type="term" value="F:ATP binding"/>
    <property type="evidence" value="ECO:0007669"/>
    <property type="project" value="UniProtKB-UniRule"/>
</dbReference>
<keyword evidence="5 11" id="KW-0418">Kinase</keyword>
<dbReference type="eggNOG" id="KOG0598">
    <property type="taxonomic scope" value="Eukaryota"/>
</dbReference>
<dbReference type="CDD" id="cd05123">
    <property type="entry name" value="STKc_AGC"/>
    <property type="match status" value="1"/>
</dbReference>
<dbReference type="SUPFAM" id="SSF56112">
    <property type="entry name" value="Protein kinase-like (PK-like)"/>
    <property type="match status" value="1"/>
</dbReference>
<keyword evidence="1 8" id="KW-0723">Serine/threonine-protein kinase</keyword>
<dbReference type="EC" id="2.7.11.13" evidence="11"/>
<dbReference type="GO" id="GO:0004697">
    <property type="term" value="F:diacylglycerol-dependent serine/threonine kinase activity"/>
    <property type="evidence" value="ECO:0007669"/>
    <property type="project" value="UniProtKB-EC"/>
</dbReference>
<dbReference type="InParanoid" id="G0QVD3"/>
<protein>
    <submittedName>
        <fullName evidence="11">Protein kinase domain protein</fullName>
        <ecNumber evidence="11">2.7.11.13</ecNumber>
    </submittedName>
</protein>
<dbReference type="Proteomes" id="UP000008983">
    <property type="component" value="Unassembled WGS sequence"/>
</dbReference>
<dbReference type="PROSITE" id="PS00108">
    <property type="entry name" value="PROTEIN_KINASE_ST"/>
    <property type="match status" value="1"/>
</dbReference>
<dbReference type="SMART" id="SM00133">
    <property type="entry name" value="S_TK_X"/>
    <property type="match status" value="1"/>
</dbReference>
<dbReference type="InterPro" id="IPR000961">
    <property type="entry name" value="AGC-kinase_C"/>
</dbReference>
<comment type="similarity">
    <text evidence="8">Belongs to the protein kinase superfamily.</text>
</comment>